<organism evidence="3 4">
    <name type="scientific">Mycena maculata</name>
    <dbReference type="NCBI Taxonomy" id="230809"/>
    <lineage>
        <taxon>Eukaryota</taxon>
        <taxon>Fungi</taxon>
        <taxon>Dikarya</taxon>
        <taxon>Basidiomycota</taxon>
        <taxon>Agaricomycotina</taxon>
        <taxon>Agaricomycetes</taxon>
        <taxon>Agaricomycetidae</taxon>
        <taxon>Agaricales</taxon>
        <taxon>Marasmiineae</taxon>
        <taxon>Mycenaceae</taxon>
        <taxon>Mycena</taxon>
    </lineage>
</organism>
<dbReference type="AlphaFoldDB" id="A0AAD7NXV1"/>
<feature type="region of interest" description="Disordered" evidence="1">
    <location>
        <begin position="381"/>
        <end position="403"/>
    </location>
</feature>
<reference evidence="3" key="1">
    <citation type="submission" date="2023-03" db="EMBL/GenBank/DDBJ databases">
        <title>Massive genome expansion in bonnet fungi (Mycena s.s.) driven by repeated elements and novel gene families across ecological guilds.</title>
        <authorList>
            <consortium name="Lawrence Berkeley National Laboratory"/>
            <person name="Harder C.B."/>
            <person name="Miyauchi S."/>
            <person name="Viragh M."/>
            <person name="Kuo A."/>
            <person name="Thoen E."/>
            <person name="Andreopoulos B."/>
            <person name="Lu D."/>
            <person name="Skrede I."/>
            <person name="Drula E."/>
            <person name="Henrissat B."/>
            <person name="Morin E."/>
            <person name="Kohler A."/>
            <person name="Barry K."/>
            <person name="LaButti K."/>
            <person name="Morin E."/>
            <person name="Salamov A."/>
            <person name="Lipzen A."/>
            <person name="Mereny Z."/>
            <person name="Hegedus B."/>
            <person name="Baldrian P."/>
            <person name="Stursova M."/>
            <person name="Weitz H."/>
            <person name="Taylor A."/>
            <person name="Grigoriev I.V."/>
            <person name="Nagy L.G."/>
            <person name="Martin F."/>
            <person name="Kauserud H."/>
        </authorList>
    </citation>
    <scope>NUCLEOTIDE SEQUENCE</scope>
    <source>
        <strain evidence="3">CBHHK188m</strain>
    </source>
</reference>
<name>A0AAD7NXV1_9AGAR</name>
<dbReference type="EMBL" id="JARJLG010000006">
    <property type="protein sequence ID" value="KAJ7780242.1"/>
    <property type="molecule type" value="Genomic_DNA"/>
</dbReference>
<keyword evidence="2" id="KW-0812">Transmembrane</keyword>
<feature type="transmembrane region" description="Helical" evidence="2">
    <location>
        <begin position="310"/>
        <end position="332"/>
    </location>
</feature>
<sequence length="510" mass="55154">MPTALNVTIGDASPLISYGGPPGAWSQNGSNDSYGGTYTTTFTPGASATLNFEGTWVSVSGSRDPSHGNYTVTLNGYSYVYNGSRPYSGFNTTLFNSVVSTTLPAGSINTLIFENTDEKWHTLDIDSITWTCNLGAHDSESPVQTTMVDDTDHAFGWSGSWDTSPAKLETFNGKTGHSTSQAQASVNFTFSGIFASPDPCDAVAIYGTTGPQNSLYSVQRDNQTWEFNATRNMYSSQVLLYFGNNFGPGNNTVSLVNETPGLFQIDYAAVHAVNSSPSSSSSTSSSTSLPSPTIVVQPASKSPSKLPASAIAAISISALLLVFLFVAVWYLLRRNKTLWMRLQRGYMVQSQFDATSPPNGGVTPLPYSDPAAHAVRTKAAYSRANGDDSSEARPLNRPVTMQSTASTLVADNGSYMTEVARPRSFSLKPLRLASRWASGTPSSVTSHARLSRSPSARHLLREESQYYLEASQLYDPHTVPEGSEDRIDDVLRDPIRRNTRSSHEWQLTLP</sequence>
<dbReference type="Gene3D" id="2.60.120.260">
    <property type="entry name" value="Galactose-binding domain-like"/>
    <property type="match status" value="1"/>
</dbReference>
<evidence type="ECO:0000256" key="2">
    <source>
        <dbReference type="SAM" id="Phobius"/>
    </source>
</evidence>
<keyword evidence="2" id="KW-0472">Membrane</keyword>
<gene>
    <name evidence="3" type="ORF">DFH07DRAFT_1026395</name>
</gene>
<evidence type="ECO:0008006" key="5">
    <source>
        <dbReference type="Google" id="ProtNLM"/>
    </source>
</evidence>
<accession>A0AAD7NXV1</accession>
<comment type="caution">
    <text evidence="3">The sequence shown here is derived from an EMBL/GenBank/DDBJ whole genome shotgun (WGS) entry which is preliminary data.</text>
</comment>
<evidence type="ECO:0000313" key="4">
    <source>
        <dbReference type="Proteomes" id="UP001215280"/>
    </source>
</evidence>
<keyword evidence="4" id="KW-1185">Reference proteome</keyword>
<feature type="region of interest" description="Disordered" evidence="1">
    <location>
        <begin position="279"/>
        <end position="302"/>
    </location>
</feature>
<proteinExistence type="predicted"/>
<protein>
    <recommendedName>
        <fullName evidence="5">Transmembrane protein</fullName>
    </recommendedName>
</protein>
<keyword evidence="2" id="KW-1133">Transmembrane helix</keyword>
<dbReference type="Proteomes" id="UP001215280">
    <property type="component" value="Unassembled WGS sequence"/>
</dbReference>
<evidence type="ECO:0000313" key="3">
    <source>
        <dbReference type="EMBL" id="KAJ7780242.1"/>
    </source>
</evidence>
<evidence type="ECO:0000256" key="1">
    <source>
        <dbReference type="SAM" id="MobiDB-lite"/>
    </source>
</evidence>